<organism evidence="4 5">
    <name type="scientific">Actinospica durhamensis</name>
    <dbReference type="NCBI Taxonomy" id="1508375"/>
    <lineage>
        <taxon>Bacteria</taxon>
        <taxon>Bacillati</taxon>
        <taxon>Actinomycetota</taxon>
        <taxon>Actinomycetes</taxon>
        <taxon>Catenulisporales</taxon>
        <taxon>Actinospicaceae</taxon>
        <taxon>Actinospica</taxon>
    </lineage>
</organism>
<dbReference type="InterPro" id="IPR011251">
    <property type="entry name" value="Luciferase-like_dom"/>
</dbReference>
<evidence type="ECO:0000313" key="5">
    <source>
        <dbReference type="Proteomes" id="UP000675781"/>
    </source>
</evidence>
<dbReference type="NCBIfam" id="TIGR04020">
    <property type="entry name" value="seco_metab_LLM"/>
    <property type="match status" value="1"/>
</dbReference>
<name>A0A941EP16_9ACTN</name>
<accession>A0A941EP16</accession>
<feature type="domain" description="Luciferase-like" evidence="3">
    <location>
        <begin position="1"/>
        <end position="318"/>
    </location>
</feature>
<gene>
    <name evidence="4" type="ORF">KDL01_04750</name>
</gene>
<dbReference type="Pfam" id="PF00296">
    <property type="entry name" value="Bac_luciferase"/>
    <property type="match status" value="1"/>
</dbReference>
<proteinExistence type="predicted"/>
<evidence type="ECO:0000313" key="4">
    <source>
        <dbReference type="EMBL" id="MBR7832554.1"/>
    </source>
</evidence>
<dbReference type="GO" id="GO:0004497">
    <property type="term" value="F:monooxygenase activity"/>
    <property type="evidence" value="ECO:0007669"/>
    <property type="project" value="UniProtKB-KW"/>
</dbReference>
<dbReference type="Proteomes" id="UP000675781">
    <property type="component" value="Unassembled WGS sequence"/>
</dbReference>
<dbReference type="GO" id="GO:0016705">
    <property type="term" value="F:oxidoreductase activity, acting on paired donors, with incorporation or reduction of molecular oxygen"/>
    <property type="evidence" value="ECO:0007669"/>
    <property type="project" value="InterPro"/>
</dbReference>
<dbReference type="RefSeq" id="WP_212527082.1">
    <property type="nucleotide sequence ID" value="NZ_JAGSOG010000012.1"/>
</dbReference>
<dbReference type="AlphaFoldDB" id="A0A941EP16"/>
<evidence type="ECO:0000256" key="2">
    <source>
        <dbReference type="ARBA" id="ARBA00023033"/>
    </source>
</evidence>
<protein>
    <submittedName>
        <fullName evidence="4">LLM class flavin-dependent oxidoreductase</fullName>
    </submittedName>
</protein>
<sequence>MDFSLFYFADDAESEDATADAYRLMLDGARFADQHGFTAVWTPERHFHQFGGLYPNPSVTAAAIAAVTERVHIRAGSVVAPLHHPIRIAEEWSVVDRLSAGRAGISFAPGWHATDFALRPESYDERRKVMFETLDQVRDLWRGKPIQVRDGAGEPREVRSFPRPVQPELPVWITSSGNPETFVNAGRAGAGLLTHLLGQDPDDLAKKITAYRTASAAEGFGNGHVVLMVHTFLAEQEQTAREQVREPLMAYLRSSFDLLAASSKVRGVQVDAAALEPDEIEFFLERSFDRYYADGGLLGTPGQAAANLDRFARLGVDEIACLIDFGIPYDQAMHSLHLLDGLRARFQG</sequence>
<dbReference type="InterPro" id="IPR024011">
    <property type="entry name" value="Biosynth_lucif-like_mOase_dom"/>
</dbReference>
<dbReference type="Gene3D" id="3.20.20.30">
    <property type="entry name" value="Luciferase-like domain"/>
    <property type="match status" value="1"/>
</dbReference>
<dbReference type="GO" id="GO:0005829">
    <property type="term" value="C:cytosol"/>
    <property type="evidence" value="ECO:0007669"/>
    <property type="project" value="TreeGrafter"/>
</dbReference>
<keyword evidence="2" id="KW-0503">Monooxygenase</keyword>
<evidence type="ECO:0000256" key="1">
    <source>
        <dbReference type="ARBA" id="ARBA00023002"/>
    </source>
</evidence>
<dbReference type="SUPFAM" id="SSF51679">
    <property type="entry name" value="Bacterial luciferase-like"/>
    <property type="match status" value="1"/>
</dbReference>
<keyword evidence="5" id="KW-1185">Reference proteome</keyword>
<reference evidence="4" key="1">
    <citation type="submission" date="2021-04" db="EMBL/GenBank/DDBJ databases">
        <title>Genome based classification of Actinospica acidithermotolerans sp. nov., an actinobacterium isolated from an Indonesian hot spring.</title>
        <authorList>
            <person name="Kusuma A.B."/>
            <person name="Putra K.E."/>
            <person name="Nafisah S."/>
            <person name="Loh J."/>
            <person name="Nouioui I."/>
            <person name="Goodfellow M."/>
        </authorList>
    </citation>
    <scope>NUCLEOTIDE SEQUENCE</scope>
    <source>
        <strain evidence="4">CSCA 57</strain>
    </source>
</reference>
<comment type="caution">
    <text evidence="4">The sequence shown here is derived from an EMBL/GenBank/DDBJ whole genome shotgun (WGS) entry which is preliminary data.</text>
</comment>
<evidence type="ECO:0000259" key="3">
    <source>
        <dbReference type="Pfam" id="PF00296"/>
    </source>
</evidence>
<dbReference type="InterPro" id="IPR050766">
    <property type="entry name" value="Bact_Lucif_Oxidored"/>
</dbReference>
<dbReference type="EMBL" id="JAGSOG010000012">
    <property type="protein sequence ID" value="MBR7832554.1"/>
    <property type="molecule type" value="Genomic_DNA"/>
</dbReference>
<dbReference type="PANTHER" id="PTHR30137:SF8">
    <property type="entry name" value="BLR5498 PROTEIN"/>
    <property type="match status" value="1"/>
</dbReference>
<dbReference type="PANTHER" id="PTHR30137">
    <property type="entry name" value="LUCIFERASE-LIKE MONOOXYGENASE"/>
    <property type="match status" value="1"/>
</dbReference>
<keyword evidence="1" id="KW-0560">Oxidoreductase</keyword>
<dbReference type="InterPro" id="IPR036661">
    <property type="entry name" value="Luciferase-like_sf"/>
</dbReference>